<protein>
    <recommendedName>
        <fullName evidence="11 12">Quinolinate synthase</fullName>
        <ecNumber evidence="3 12">2.5.1.72</ecNumber>
    </recommendedName>
</protein>
<evidence type="ECO:0000256" key="11">
    <source>
        <dbReference type="ARBA" id="ARBA00073059"/>
    </source>
</evidence>
<keyword evidence="14" id="KW-1185">Reference proteome</keyword>
<evidence type="ECO:0000313" key="13">
    <source>
        <dbReference type="EMBL" id="AKU91354.1"/>
    </source>
</evidence>
<dbReference type="InterPro" id="IPR003473">
    <property type="entry name" value="NadA"/>
</dbReference>
<dbReference type="Proteomes" id="UP000055590">
    <property type="component" value="Chromosome"/>
</dbReference>
<dbReference type="KEGG" id="vin:AKJ08_1741"/>
<keyword evidence="8 12" id="KW-0408">Iron</keyword>
<keyword evidence="6 12" id="KW-0808">Transferase</keyword>
<dbReference type="InterPro" id="IPR036094">
    <property type="entry name" value="NadA_sf"/>
</dbReference>
<feature type="binding site" evidence="12">
    <location>
        <position position="216"/>
    </location>
    <ligand>
        <name>iminosuccinate</name>
        <dbReference type="ChEBI" id="CHEBI:77875"/>
    </ligand>
</feature>
<comment type="similarity">
    <text evidence="12">Belongs to the quinolinate synthase family. Type 2 subfamily.</text>
</comment>
<evidence type="ECO:0000256" key="5">
    <source>
        <dbReference type="ARBA" id="ARBA00022642"/>
    </source>
</evidence>
<feature type="binding site" evidence="12">
    <location>
        <position position="25"/>
    </location>
    <ligand>
        <name>iminosuccinate</name>
        <dbReference type="ChEBI" id="CHEBI:77875"/>
    </ligand>
</feature>
<feature type="binding site" evidence="12">
    <location>
        <position position="130"/>
    </location>
    <ligand>
        <name>iminosuccinate</name>
        <dbReference type="ChEBI" id="CHEBI:77875"/>
    </ligand>
</feature>
<feature type="binding site" evidence="12">
    <location>
        <begin position="199"/>
        <end position="201"/>
    </location>
    <ligand>
        <name>iminosuccinate</name>
        <dbReference type="ChEBI" id="CHEBI:77875"/>
    </ligand>
</feature>
<sequence length="318" mass="34890">MAIGPDLFDEIEALKKERNAIILAHYYQEPDIQEIADFVGDSLQLAQAAQGTKADVICFAGVHFMAETAKILNPGKTVVIPDLDAGCSLADSCPPDAFAAFKARHPHAKVITYINCSAGIKALSDVIVTSSNAERIVESFPPEQELIFAPDRNLGAWLSEKLGRKMILWDGSCIVHEQFSERKLVQLKVRNPDAEVIAHPECEASVLRHADFVGSTSALLSRVKASDRRSFIVATEPGIFHEMQRAAPEKTLLEAPIHGSCPTTGACNECPHMKRNTLEKVRDSLRDLSPAIDVPEPLRSRALQPILRMLELSRPRAA</sequence>
<keyword evidence="5 12" id="KW-0662">Pyridine nucleotide biosynthesis</keyword>
<dbReference type="PANTHER" id="PTHR30573:SF0">
    <property type="entry name" value="QUINOLINATE SYNTHASE, CHLOROPLASTIC"/>
    <property type="match status" value="1"/>
</dbReference>
<dbReference type="FunFam" id="3.40.50.10800:FF:000001">
    <property type="entry name" value="Quinolinate synthase A"/>
    <property type="match status" value="1"/>
</dbReference>
<dbReference type="PANTHER" id="PTHR30573">
    <property type="entry name" value="QUINOLINATE SYNTHETASE A"/>
    <property type="match status" value="1"/>
</dbReference>
<feature type="binding site" evidence="12">
    <location>
        <begin position="113"/>
        <end position="115"/>
    </location>
    <ligand>
        <name>iminosuccinate</name>
        <dbReference type="ChEBI" id="CHEBI:77875"/>
    </ligand>
</feature>
<dbReference type="OrthoDB" id="9801204at2"/>
<feature type="binding site" evidence="12">
    <location>
        <position position="173"/>
    </location>
    <ligand>
        <name>[4Fe-4S] cluster</name>
        <dbReference type="ChEBI" id="CHEBI:49883"/>
    </ligand>
</feature>
<keyword evidence="7 12" id="KW-0479">Metal-binding</keyword>
<comment type="subcellular location">
    <subcellularLocation>
        <location evidence="12">Cytoplasm</location>
    </subcellularLocation>
</comment>
<gene>
    <name evidence="12" type="primary">nadA</name>
    <name evidence="13" type="ORF">AKJ08_1741</name>
</gene>
<comment type="cofactor">
    <cofactor evidence="12">
        <name>[4Fe-4S] cluster</name>
        <dbReference type="ChEBI" id="CHEBI:49883"/>
    </cofactor>
    <text evidence="12">Binds 1 [4Fe-4S] cluster per subunit.</text>
</comment>
<comment type="pathway">
    <text evidence="2 12">Cofactor biosynthesis; NAD(+) biosynthesis; quinolinate from iminoaspartate: step 1/1.</text>
</comment>
<dbReference type="Pfam" id="PF02445">
    <property type="entry name" value="NadA"/>
    <property type="match status" value="1"/>
</dbReference>
<comment type="function">
    <text evidence="1 12">Catalyzes the condensation of iminoaspartate with dihydroxyacetone phosphate to form quinolinate.</text>
</comment>
<evidence type="ECO:0000256" key="9">
    <source>
        <dbReference type="ARBA" id="ARBA00023014"/>
    </source>
</evidence>
<dbReference type="EC" id="2.5.1.72" evidence="3 12"/>
<evidence type="ECO:0000256" key="3">
    <source>
        <dbReference type="ARBA" id="ARBA00012669"/>
    </source>
</evidence>
<evidence type="ECO:0000256" key="7">
    <source>
        <dbReference type="ARBA" id="ARBA00022723"/>
    </source>
</evidence>
<keyword evidence="4 12" id="KW-0004">4Fe-4S</keyword>
<keyword evidence="9 12" id="KW-0411">Iron-sulfur</keyword>
<dbReference type="UniPathway" id="UPA00253">
    <property type="reaction ID" value="UER00327"/>
</dbReference>
<reference evidence="13 14" key="1">
    <citation type="submission" date="2015-08" db="EMBL/GenBank/DDBJ databases">
        <authorList>
            <person name="Babu N.S."/>
            <person name="Beckwith C.J."/>
            <person name="Beseler K.G."/>
            <person name="Brison A."/>
            <person name="Carone J.V."/>
            <person name="Caskin T.P."/>
            <person name="Diamond M."/>
            <person name="Durham M.E."/>
            <person name="Foxe J.M."/>
            <person name="Go M."/>
            <person name="Henderson B.A."/>
            <person name="Jones I.B."/>
            <person name="McGettigan J.A."/>
            <person name="Micheletti S.J."/>
            <person name="Nasrallah M.E."/>
            <person name="Ortiz D."/>
            <person name="Piller C.R."/>
            <person name="Privatt S.R."/>
            <person name="Schneider S.L."/>
            <person name="Sharp S."/>
            <person name="Smith T.C."/>
            <person name="Stanton J.D."/>
            <person name="Ullery H.E."/>
            <person name="Wilson R.J."/>
            <person name="Serrano M.G."/>
            <person name="Buck G."/>
            <person name="Lee V."/>
            <person name="Wang Y."/>
            <person name="Carvalho R."/>
            <person name="Voegtly L."/>
            <person name="Shi R."/>
            <person name="Duckworth R."/>
            <person name="Johnson A."/>
            <person name="Loviza R."/>
            <person name="Walstead R."/>
            <person name="Shah Z."/>
            <person name="Kiflezghi M."/>
            <person name="Wade K."/>
            <person name="Ball S.L."/>
            <person name="Bradley K.W."/>
            <person name="Asai D.J."/>
            <person name="Bowman C.A."/>
            <person name="Russell D.A."/>
            <person name="Pope W.H."/>
            <person name="Jacobs-Sera D."/>
            <person name="Hendrix R.W."/>
            <person name="Hatfull G.F."/>
        </authorList>
    </citation>
    <scope>NUCLEOTIDE SEQUENCE [LARGE SCALE GENOMIC DNA]</scope>
    <source>
        <strain evidence="13 14">DSM 27710</strain>
    </source>
</reference>
<evidence type="ECO:0000256" key="2">
    <source>
        <dbReference type="ARBA" id="ARBA00005065"/>
    </source>
</evidence>
<evidence type="ECO:0000313" key="14">
    <source>
        <dbReference type="Proteomes" id="UP000055590"/>
    </source>
</evidence>
<dbReference type="AlphaFoldDB" id="A0A0K1PE02"/>
<feature type="binding site" evidence="12">
    <location>
        <position position="87"/>
    </location>
    <ligand>
        <name>[4Fe-4S] cluster</name>
        <dbReference type="ChEBI" id="CHEBI:49883"/>
    </ligand>
</feature>
<dbReference type="GO" id="GO:0034628">
    <property type="term" value="P:'de novo' NAD+ biosynthetic process from L-aspartate"/>
    <property type="evidence" value="ECO:0007669"/>
    <property type="project" value="TreeGrafter"/>
</dbReference>
<evidence type="ECO:0000256" key="8">
    <source>
        <dbReference type="ARBA" id="ARBA00023004"/>
    </source>
</evidence>
<dbReference type="NCBIfam" id="TIGR00550">
    <property type="entry name" value="nadA"/>
    <property type="match status" value="1"/>
</dbReference>
<dbReference type="Gene3D" id="3.40.50.10800">
    <property type="entry name" value="NadA-like"/>
    <property type="match status" value="3"/>
</dbReference>
<dbReference type="STRING" id="1391653.AKJ08_1741"/>
<dbReference type="EMBL" id="CP012332">
    <property type="protein sequence ID" value="AKU91354.1"/>
    <property type="molecule type" value="Genomic_DNA"/>
</dbReference>
<evidence type="ECO:0000256" key="6">
    <source>
        <dbReference type="ARBA" id="ARBA00022679"/>
    </source>
</evidence>
<evidence type="ECO:0000256" key="1">
    <source>
        <dbReference type="ARBA" id="ARBA00003791"/>
    </source>
</evidence>
<dbReference type="GO" id="GO:0008987">
    <property type="term" value="F:quinolinate synthetase A activity"/>
    <property type="evidence" value="ECO:0007669"/>
    <property type="project" value="UniProtKB-UniRule"/>
</dbReference>
<evidence type="ECO:0000256" key="4">
    <source>
        <dbReference type="ARBA" id="ARBA00022485"/>
    </source>
</evidence>
<dbReference type="PATRIC" id="fig|1391653.3.peg.1827"/>
<evidence type="ECO:0000256" key="10">
    <source>
        <dbReference type="ARBA" id="ARBA00050125"/>
    </source>
</evidence>
<accession>A0A0K1PE02</accession>
<feature type="binding site" evidence="12">
    <location>
        <position position="270"/>
    </location>
    <ligand>
        <name>[4Fe-4S] cluster</name>
        <dbReference type="ChEBI" id="CHEBI:49883"/>
    </ligand>
</feature>
<dbReference type="HAMAP" id="MF_00568">
    <property type="entry name" value="NadA_type2"/>
    <property type="match status" value="1"/>
</dbReference>
<dbReference type="GO" id="GO:0051539">
    <property type="term" value="F:4 iron, 4 sulfur cluster binding"/>
    <property type="evidence" value="ECO:0007669"/>
    <property type="project" value="UniProtKB-KW"/>
</dbReference>
<organism evidence="13 14">
    <name type="scientific">Vulgatibacter incomptus</name>
    <dbReference type="NCBI Taxonomy" id="1391653"/>
    <lineage>
        <taxon>Bacteria</taxon>
        <taxon>Pseudomonadati</taxon>
        <taxon>Myxococcota</taxon>
        <taxon>Myxococcia</taxon>
        <taxon>Myxococcales</taxon>
        <taxon>Cystobacterineae</taxon>
        <taxon>Vulgatibacteraceae</taxon>
        <taxon>Vulgatibacter</taxon>
    </lineage>
</organism>
<proteinExistence type="inferred from homology"/>
<dbReference type="SUPFAM" id="SSF142754">
    <property type="entry name" value="NadA-like"/>
    <property type="match status" value="1"/>
</dbReference>
<dbReference type="GO" id="GO:0005829">
    <property type="term" value="C:cytosol"/>
    <property type="evidence" value="ECO:0007669"/>
    <property type="project" value="TreeGrafter"/>
</dbReference>
<keyword evidence="12" id="KW-0963">Cytoplasm</keyword>
<dbReference type="NCBIfam" id="NF006878">
    <property type="entry name" value="PRK09375.1-2"/>
    <property type="match status" value="1"/>
</dbReference>
<feature type="binding site" evidence="12">
    <location>
        <position position="42"/>
    </location>
    <ligand>
        <name>iminosuccinate</name>
        <dbReference type="ChEBI" id="CHEBI:77875"/>
    </ligand>
</feature>
<dbReference type="GO" id="GO:0046872">
    <property type="term" value="F:metal ion binding"/>
    <property type="evidence" value="ECO:0007669"/>
    <property type="project" value="UniProtKB-KW"/>
</dbReference>
<dbReference type="RefSeq" id="WP_050725676.1">
    <property type="nucleotide sequence ID" value="NZ_CP012332.1"/>
</dbReference>
<name>A0A0K1PE02_9BACT</name>
<comment type="catalytic activity">
    <reaction evidence="10">
        <text>iminosuccinate + dihydroxyacetone phosphate = quinolinate + phosphate + 2 H2O + H(+)</text>
        <dbReference type="Rhea" id="RHEA:25888"/>
        <dbReference type="ChEBI" id="CHEBI:15377"/>
        <dbReference type="ChEBI" id="CHEBI:15378"/>
        <dbReference type="ChEBI" id="CHEBI:29959"/>
        <dbReference type="ChEBI" id="CHEBI:43474"/>
        <dbReference type="ChEBI" id="CHEBI:57642"/>
        <dbReference type="ChEBI" id="CHEBI:77875"/>
        <dbReference type="EC" id="2.5.1.72"/>
    </reaction>
    <physiologicalReaction direction="left-to-right" evidence="10">
        <dbReference type="Rhea" id="RHEA:25889"/>
    </physiologicalReaction>
</comment>
<evidence type="ECO:0000256" key="12">
    <source>
        <dbReference type="HAMAP-Rule" id="MF_00568"/>
    </source>
</evidence>
<dbReference type="InterPro" id="IPR023066">
    <property type="entry name" value="Quinolinate_synth_type2"/>
</dbReference>